<proteinExistence type="predicted"/>
<organism evidence="2 3">
    <name type="scientific">Zymoseptoria tritici ST99CH_1A5</name>
    <dbReference type="NCBI Taxonomy" id="1276529"/>
    <lineage>
        <taxon>Eukaryota</taxon>
        <taxon>Fungi</taxon>
        <taxon>Dikarya</taxon>
        <taxon>Ascomycota</taxon>
        <taxon>Pezizomycotina</taxon>
        <taxon>Dothideomycetes</taxon>
        <taxon>Dothideomycetidae</taxon>
        <taxon>Mycosphaerellales</taxon>
        <taxon>Mycosphaerellaceae</taxon>
        <taxon>Zymoseptoria</taxon>
    </lineage>
</organism>
<protein>
    <submittedName>
        <fullName evidence="2">Uncharacterized protein</fullName>
    </submittedName>
</protein>
<reference evidence="2 3" key="1">
    <citation type="submission" date="2016-10" db="EMBL/GenBank/DDBJ databases">
        <authorList>
            <person name="Varghese N."/>
        </authorList>
    </citation>
    <scope>NUCLEOTIDE SEQUENCE [LARGE SCALE GENOMIC DNA]</scope>
</reference>
<evidence type="ECO:0000256" key="1">
    <source>
        <dbReference type="SAM" id="MobiDB-lite"/>
    </source>
</evidence>
<dbReference type="Proteomes" id="UP000215453">
    <property type="component" value="Chromosome 16"/>
</dbReference>
<name>A0A1Y6M0Q7_ZYMTR</name>
<dbReference type="AlphaFoldDB" id="A0A1Y6M0Q7"/>
<dbReference type="EMBL" id="LT882691">
    <property type="protein sequence ID" value="SMY30235.1"/>
    <property type="molecule type" value="Genomic_DNA"/>
</dbReference>
<evidence type="ECO:0000313" key="2">
    <source>
        <dbReference type="EMBL" id="SMY30235.1"/>
    </source>
</evidence>
<gene>
    <name evidence="2" type="ORF">ZT1A5_G11686</name>
</gene>
<accession>A0A1Y6M0Q7</accession>
<feature type="region of interest" description="Disordered" evidence="1">
    <location>
        <begin position="117"/>
        <end position="143"/>
    </location>
</feature>
<evidence type="ECO:0000313" key="3">
    <source>
        <dbReference type="Proteomes" id="UP000215453"/>
    </source>
</evidence>
<sequence>MCFALAKFSSVTRPEATAKGPLNDIVADNMFFILKGHSSVHGTATLAMTIVQGTKGRFALNLSERTPGDAGRKRHFGRQAVMAATRIEAPVSRKHLLLGVAEFIPEKPFTHSYVSLAPQRKSRKPEPLLRSSATQRHMGASARETRLHANRAPNSPFKVVDKLTPWLRKRNITDTGLAPLYPCIGPEDPIIFSRSIRLMLSPLRKTHHDFFNEKTKTILQRLTA</sequence>